<accession>A0A1B7TBP5</accession>
<dbReference type="CDD" id="cd18578">
    <property type="entry name" value="ABC_6TM_Pgp_ABCB1_D2_like"/>
    <property type="match status" value="1"/>
</dbReference>
<dbReference type="SUPFAM" id="SSF52540">
    <property type="entry name" value="P-loop containing nucleoside triphosphate hydrolases"/>
    <property type="match status" value="2"/>
</dbReference>
<feature type="domain" description="ABC transporter" evidence="9">
    <location>
        <begin position="357"/>
        <end position="632"/>
    </location>
</feature>
<dbReference type="CDD" id="cd03228">
    <property type="entry name" value="ABCC_MRP_Like"/>
    <property type="match status" value="1"/>
</dbReference>
<evidence type="ECO:0000256" key="8">
    <source>
        <dbReference type="SAM" id="Phobius"/>
    </source>
</evidence>
<keyword evidence="11" id="KW-0378">Hydrolase</keyword>
<dbReference type="Pfam" id="PF00664">
    <property type="entry name" value="ABC_membrane"/>
    <property type="match status" value="2"/>
</dbReference>
<feature type="domain" description="ABC transmembrane type-1" evidence="10">
    <location>
        <begin position="749"/>
        <end position="1074"/>
    </location>
</feature>
<proteinExistence type="predicted"/>
<dbReference type="Gene3D" id="1.20.1560.10">
    <property type="entry name" value="ABC transporter type 1, transmembrane domain"/>
    <property type="match status" value="2"/>
</dbReference>
<keyword evidence="2 8" id="KW-0812">Transmembrane</keyword>
<evidence type="ECO:0000256" key="7">
    <source>
        <dbReference type="SAM" id="MobiDB-lite"/>
    </source>
</evidence>
<evidence type="ECO:0000256" key="5">
    <source>
        <dbReference type="ARBA" id="ARBA00022989"/>
    </source>
</evidence>
<dbReference type="InterPro" id="IPR003593">
    <property type="entry name" value="AAA+_ATPase"/>
</dbReference>
<dbReference type="GO" id="GO:0090374">
    <property type="term" value="P:oligopeptide export from mitochondrion"/>
    <property type="evidence" value="ECO:0007669"/>
    <property type="project" value="TreeGrafter"/>
</dbReference>
<evidence type="ECO:0000256" key="2">
    <source>
        <dbReference type="ARBA" id="ARBA00022692"/>
    </source>
</evidence>
<dbReference type="PANTHER" id="PTHR43394:SF15">
    <property type="entry name" value="ALPHA-FACTOR-TRANSPORTING ATPASE"/>
    <property type="match status" value="1"/>
</dbReference>
<dbReference type="EMBL" id="LXPE01000024">
    <property type="protein sequence ID" value="OBA26105.1"/>
    <property type="molecule type" value="Genomic_DNA"/>
</dbReference>
<feature type="compositionally biased region" description="Basic and acidic residues" evidence="7">
    <location>
        <begin position="506"/>
        <end position="520"/>
    </location>
</feature>
<dbReference type="GO" id="GO:0005743">
    <property type="term" value="C:mitochondrial inner membrane"/>
    <property type="evidence" value="ECO:0007669"/>
    <property type="project" value="TreeGrafter"/>
</dbReference>
<feature type="transmembrane region" description="Helical" evidence="8">
    <location>
        <begin position="154"/>
        <end position="186"/>
    </location>
</feature>
<feature type="transmembrane region" description="Helical" evidence="8">
    <location>
        <begin position="257"/>
        <end position="275"/>
    </location>
</feature>
<feature type="transmembrane region" description="Helical" evidence="8">
    <location>
        <begin position="287"/>
        <end position="306"/>
    </location>
</feature>
<gene>
    <name evidence="11" type="ORF">HANVADRAFT_89397</name>
</gene>
<feature type="transmembrane region" description="Helical" evidence="8">
    <location>
        <begin position="1047"/>
        <end position="1067"/>
    </location>
</feature>
<dbReference type="PANTHER" id="PTHR43394">
    <property type="entry name" value="ATP-DEPENDENT PERMEASE MDL1, MITOCHONDRIAL"/>
    <property type="match status" value="1"/>
</dbReference>
<dbReference type="GO" id="GO:0016887">
    <property type="term" value="F:ATP hydrolysis activity"/>
    <property type="evidence" value="ECO:0007669"/>
    <property type="project" value="InterPro"/>
</dbReference>
<dbReference type="SUPFAM" id="SSF90123">
    <property type="entry name" value="ABC transporter transmembrane region"/>
    <property type="match status" value="2"/>
</dbReference>
<feature type="transmembrane region" description="Helical" evidence="8">
    <location>
        <begin position="67"/>
        <end position="89"/>
    </location>
</feature>
<evidence type="ECO:0000256" key="3">
    <source>
        <dbReference type="ARBA" id="ARBA00022741"/>
    </source>
</evidence>
<dbReference type="SMART" id="SM00382">
    <property type="entry name" value="AAA"/>
    <property type="match status" value="2"/>
</dbReference>
<feature type="domain" description="ABC transmembrane type-1" evidence="10">
    <location>
        <begin position="18"/>
        <end position="314"/>
    </location>
</feature>
<comment type="caution">
    <text evidence="11">The sequence shown here is derived from an EMBL/GenBank/DDBJ whole genome shotgun (WGS) entry which is preliminary data.</text>
</comment>
<feature type="transmembrane region" description="Helical" evidence="8">
    <location>
        <begin position="826"/>
        <end position="846"/>
    </location>
</feature>
<protein>
    <submittedName>
        <fullName evidence="11">p-loop containing nucleoside triphosphate hydrolase protein</fullName>
    </submittedName>
</protein>
<dbReference type="InterPro" id="IPR003439">
    <property type="entry name" value="ABC_transporter-like_ATP-bd"/>
</dbReference>
<dbReference type="PROSITE" id="PS50893">
    <property type="entry name" value="ABC_TRANSPORTER_2"/>
    <property type="match status" value="2"/>
</dbReference>
<organism evidence="11 12">
    <name type="scientific">Hanseniaspora valbyensis NRRL Y-1626</name>
    <dbReference type="NCBI Taxonomy" id="766949"/>
    <lineage>
        <taxon>Eukaryota</taxon>
        <taxon>Fungi</taxon>
        <taxon>Dikarya</taxon>
        <taxon>Ascomycota</taxon>
        <taxon>Saccharomycotina</taxon>
        <taxon>Saccharomycetes</taxon>
        <taxon>Saccharomycodales</taxon>
        <taxon>Saccharomycodaceae</taxon>
        <taxon>Hanseniaspora</taxon>
    </lineage>
</organism>
<feature type="transmembrane region" description="Helical" evidence="8">
    <location>
        <begin position="20"/>
        <end position="46"/>
    </location>
</feature>
<keyword evidence="12" id="KW-1185">Reference proteome</keyword>
<comment type="subcellular location">
    <subcellularLocation>
        <location evidence="1">Membrane</location>
        <topology evidence="1">Multi-pass membrane protein</topology>
    </subcellularLocation>
</comment>
<dbReference type="Proteomes" id="UP000092321">
    <property type="component" value="Unassembled WGS sequence"/>
</dbReference>
<dbReference type="InterPro" id="IPR011527">
    <property type="entry name" value="ABC1_TM_dom"/>
</dbReference>
<evidence type="ECO:0000256" key="4">
    <source>
        <dbReference type="ARBA" id="ARBA00022840"/>
    </source>
</evidence>
<dbReference type="Gene3D" id="3.40.50.300">
    <property type="entry name" value="P-loop containing nucleotide triphosphate hydrolases"/>
    <property type="match status" value="3"/>
</dbReference>
<dbReference type="InterPro" id="IPR036640">
    <property type="entry name" value="ABC1_TM_sf"/>
</dbReference>
<feature type="region of interest" description="Disordered" evidence="7">
    <location>
        <begin position="506"/>
        <end position="536"/>
    </location>
</feature>
<keyword evidence="4" id="KW-0067">ATP-binding</keyword>
<dbReference type="GO" id="GO:0005524">
    <property type="term" value="F:ATP binding"/>
    <property type="evidence" value="ECO:0007669"/>
    <property type="project" value="UniProtKB-KW"/>
</dbReference>
<evidence type="ECO:0000259" key="10">
    <source>
        <dbReference type="PROSITE" id="PS50929"/>
    </source>
</evidence>
<dbReference type="Pfam" id="PF00005">
    <property type="entry name" value="ABC_tran"/>
    <property type="match status" value="2"/>
</dbReference>
<dbReference type="InterPro" id="IPR039421">
    <property type="entry name" value="Type_1_exporter"/>
</dbReference>
<keyword evidence="5 8" id="KW-1133">Transmembrane helix</keyword>
<name>A0A1B7TBP5_9ASCO</name>
<dbReference type="GO" id="GO:0015421">
    <property type="term" value="F:ABC-type oligopeptide transporter activity"/>
    <property type="evidence" value="ECO:0007669"/>
    <property type="project" value="TreeGrafter"/>
</dbReference>
<keyword evidence="3" id="KW-0547">Nucleotide-binding</keyword>
<dbReference type="InterPro" id="IPR027417">
    <property type="entry name" value="P-loop_NTPase"/>
</dbReference>
<evidence type="ECO:0000256" key="1">
    <source>
        <dbReference type="ARBA" id="ARBA00004141"/>
    </source>
</evidence>
<feature type="transmembrane region" description="Helical" evidence="8">
    <location>
        <begin position="746"/>
        <end position="768"/>
    </location>
</feature>
<dbReference type="OrthoDB" id="6500128at2759"/>
<evidence type="ECO:0000313" key="11">
    <source>
        <dbReference type="EMBL" id="OBA26105.1"/>
    </source>
</evidence>
<feature type="transmembrane region" description="Helical" evidence="8">
    <location>
        <begin position="1014"/>
        <end position="1035"/>
    </location>
</feature>
<feature type="transmembrane region" description="Helical" evidence="8">
    <location>
        <begin position="902"/>
        <end position="925"/>
    </location>
</feature>
<dbReference type="CDD" id="cd18577">
    <property type="entry name" value="ABC_6TM_Pgp_ABCB1_D1_like"/>
    <property type="match status" value="1"/>
</dbReference>
<evidence type="ECO:0000259" key="9">
    <source>
        <dbReference type="PROSITE" id="PS50893"/>
    </source>
</evidence>
<dbReference type="PROSITE" id="PS00211">
    <property type="entry name" value="ABC_TRANSPORTER_1"/>
    <property type="match status" value="2"/>
</dbReference>
<feature type="transmembrane region" description="Helical" evidence="8">
    <location>
        <begin position="931"/>
        <end position="952"/>
    </location>
</feature>
<keyword evidence="6 8" id="KW-0472">Membrane</keyword>
<evidence type="ECO:0000256" key="6">
    <source>
        <dbReference type="ARBA" id="ARBA00023136"/>
    </source>
</evidence>
<feature type="domain" description="ABC transporter" evidence="9">
    <location>
        <begin position="1112"/>
        <end position="1350"/>
    </location>
</feature>
<dbReference type="InterPro" id="IPR017871">
    <property type="entry name" value="ABC_transporter-like_CS"/>
</dbReference>
<reference evidence="12" key="1">
    <citation type="journal article" date="2016" name="Proc. Natl. Acad. Sci. U.S.A.">
        <title>Comparative genomics of biotechnologically important yeasts.</title>
        <authorList>
            <person name="Riley R."/>
            <person name="Haridas S."/>
            <person name="Wolfe K.H."/>
            <person name="Lopes M.R."/>
            <person name="Hittinger C.T."/>
            <person name="Goeker M."/>
            <person name="Salamov A.A."/>
            <person name="Wisecaver J.H."/>
            <person name="Long T.M."/>
            <person name="Calvey C.H."/>
            <person name="Aerts A.L."/>
            <person name="Barry K.W."/>
            <person name="Choi C."/>
            <person name="Clum A."/>
            <person name="Coughlan A.Y."/>
            <person name="Deshpande S."/>
            <person name="Douglass A.P."/>
            <person name="Hanson S.J."/>
            <person name="Klenk H.-P."/>
            <person name="LaButti K.M."/>
            <person name="Lapidus A."/>
            <person name="Lindquist E.A."/>
            <person name="Lipzen A.M."/>
            <person name="Meier-Kolthoff J.P."/>
            <person name="Ohm R.A."/>
            <person name="Otillar R.P."/>
            <person name="Pangilinan J.L."/>
            <person name="Peng Y."/>
            <person name="Rokas A."/>
            <person name="Rosa C.A."/>
            <person name="Scheuner C."/>
            <person name="Sibirny A.A."/>
            <person name="Slot J.C."/>
            <person name="Stielow J.B."/>
            <person name="Sun H."/>
            <person name="Kurtzman C.P."/>
            <person name="Blackwell M."/>
            <person name="Grigoriev I.V."/>
            <person name="Jeffries T.W."/>
        </authorList>
    </citation>
    <scope>NUCLEOTIDE SEQUENCE [LARGE SCALE GENOMIC DNA]</scope>
    <source>
        <strain evidence="12">NRRL Y-1626</strain>
    </source>
</reference>
<sequence length="1353" mass="153946">MLAVKNNIYKFVTFRQDWLLIISLFVITVVVGLVPSIASILIGRCFKIFTNIYYGHYKTYSIMYDDLVLRTMSLVILAAAYFSVSWISITLWMRFGEIQNYRIRSTIFKNYMLKDLNYFDTHENLTAEFVQTNRCIEELRQSCSEATGIAFQSIVSLIALICVACYYSWSLTLVFLCSAPLIALVATVCSKKYEKYTDLENDESMICSEQILNVMENIKLIKINMTEKEELDKFNKQIKNCNDFFIKGSFWTSINQAILKMLSLCMFVQGFWFGASEIKKGRLSTEKVIICFSSCISLSSTLMSLIHQIIIIQKGKVALKFVNKLFDSDLIENKKDLKDISLPLPQELSNRVNSLDIEFNNVTASYISRPDVKVLNHVDLSLAANELCFIVGKSGSGKSTLFNLLLKLYDNQYEGEISLNSVNIRKIPTNWLLSQITLVEQHTHLFNDTLRNNLLLGCDLRDKYSEIFFEEVIEIAQLKEVIDILPKGLDTVMGKSFFKEDEEIDKKTNKNDKEKNNETSEKEEDNDNNNNNITLSGGQQQRVAIARALLRNTPIIVFDESLSAVDIKTRHLIMTKLKEHRSGKTTIMLTHDFSCIDNENNVYVMESGSVKKFGTKKQLMSRNSIFKQMYDLQTLYQKEQLENNIDDNISFTNSFTKQTLELNPFDSNLDNTLSSPETQKNFTISTAKRISKFFDNDSKSEYVDETFTDFPLEGISYEKYESPSRLPLTSLTKIFKAMYNTITNKFYLILGLIAAVISGVSNPVFSWADAKLINANVLQGKTASTNDTISTNSKRLIKLVSAARNAENDFSTTTSDSSASPSSGYMVKWCMIVIAIAAIDGISTFLKEYLLQCAAETWIMNLRNLSFRNILNNQLDWFEFALNKPSEVSALLMNDLRDVRTLVSQFLTVVVTVIFVSLGGLIWAIVSGWKLSLVGLSLIPLYIITTIFYTFLLQKMENLYKTSIANLENKQYEILKNFKTIKILQLESTFNSQLDTCYNKLSTIGIKRTYNTGLGVAIFSSLTYIVQAIIIFYGLKLVIIGEYSTAKLFVTFSLLLFTIVTCAMLSASVPDLARGQRGATYSFQLINNSMPEINPLEAYKPLNYEKIEECIMDFENVKFLYPATTKVIFKNLTFKIEKGKNIGIVGPSGSGKSTITNLLAKFQDVSSGSIKINNENINNWDLKTLREFIVFFEQKGMIFRGTLRDNLTYGNNATTQEILELINYFHLDSLLKQLNGLDDGMVDIGLVSGGQLQRINIIRQILRLKGLEKRCQIGVMDEITSSLDSETSSLTEDYIINNIFKTKLLITHHKSLMMKCDKLLVLNQFGELKEFDNFTNLTNNKDSYFNKLICEFN</sequence>
<evidence type="ECO:0000313" key="12">
    <source>
        <dbReference type="Proteomes" id="UP000092321"/>
    </source>
</evidence>
<dbReference type="PROSITE" id="PS50929">
    <property type="entry name" value="ABC_TM1F"/>
    <property type="match status" value="2"/>
</dbReference>